<evidence type="ECO:0000313" key="2">
    <source>
        <dbReference type="EMBL" id="KPI42814.1"/>
    </source>
</evidence>
<dbReference type="PANTHER" id="PTHR37012">
    <property type="entry name" value="B-ZIP TRANSCRIPTION FACTOR (EUROFUNG)-RELATED"/>
    <property type="match status" value="1"/>
</dbReference>
<dbReference type="PANTHER" id="PTHR37012:SF7">
    <property type="entry name" value="B-ZIP TRANSCRIPTION FACTOR (EUROFUNG)-RELATED"/>
    <property type="match status" value="1"/>
</dbReference>
<reference evidence="2 3" key="1">
    <citation type="submission" date="2015-06" db="EMBL/GenBank/DDBJ databases">
        <title>Draft genome of the ant-associated black yeast Phialophora attae CBS 131958.</title>
        <authorList>
            <person name="Moreno L.F."/>
            <person name="Stielow B.J."/>
            <person name="de Hoog S."/>
            <person name="Vicente V.A."/>
            <person name="Weiss V.A."/>
            <person name="de Vries M."/>
            <person name="Cruz L.M."/>
            <person name="Souza E.M."/>
        </authorList>
    </citation>
    <scope>NUCLEOTIDE SEQUENCE [LARGE SCALE GENOMIC DNA]</scope>
    <source>
        <strain evidence="2 3">CBS 131958</strain>
    </source>
</reference>
<feature type="region of interest" description="Disordered" evidence="1">
    <location>
        <begin position="1"/>
        <end position="40"/>
    </location>
</feature>
<name>A0A0N1HU55_9EURO</name>
<dbReference type="RefSeq" id="XP_018002777.1">
    <property type="nucleotide sequence ID" value="XM_018141699.1"/>
</dbReference>
<evidence type="ECO:0000313" key="3">
    <source>
        <dbReference type="Proteomes" id="UP000038010"/>
    </source>
</evidence>
<evidence type="ECO:0000256" key="1">
    <source>
        <dbReference type="SAM" id="MobiDB-lite"/>
    </source>
</evidence>
<comment type="caution">
    <text evidence="2">The sequence shown here is derived from an EMBL/GenBank/DDBJ whole genome shotgun (WGS) entry which is preliminary data.</text>
</comment>
<dbReference type="Pfam" id="PF11905">
    <property type="entry name" value="DUF3425"/>
    <property type="match status" value="1"/>
</dbReference>
<accession>A0A0N1HU55</accession>
<dbReference type="VEuPathDB" id="FungiDB:AB675_1782"/>
<keyword evidence="3" id="KW-1185">Reference proteome</keyword>
<dbReference type="OrthoDB" id="4482465at2759"/>
<dbReference type="AlphaFoldDB" id="A0A0N1HU55"/>
<proteinExistence type="predicted"/>
<sequence>MLQTPATVASDGEECSVQPCEDYRPPNCTSEDQPDPEPVNNDIDAQITGELPLNGDNAVLNVDIWNLEDPQQSMPINADTFTDQDWTLAGSAGMLEMQVTTNPKAAYKFKVKPMVDQTGPRLPTTNADSQALAGWWSDPMQHNVFFSTNRPFLGPPATDSSHPSLTFPRYCSPVSYSDKHVCSFIEEGRRELQQGHFEARTAPTLKRLLSDPPFDCLSFRLLQFIKRYGAVPLQNLLFTFWVQYLFLRWQILGTSESYYQMPVFMRPSALECIVPHRPFIGMLVWPNLRQALIRDTNDVDAELIGTHLFENLSRNWAHDETAFPEIKPGTMDLFDLIQQQACTLDVWKVNPAFFSVYPQYVNYLEAES</sequence>
<gene>
    <name evidence="2" type="ORF">AB675_1782</name>
</gene>
<dbReference type="EMBL" id="LFJN01000006">
    <property type="protein sequence ID" value="KPI42814.1"/>
    <property type="molecule type" value="Genomic_DNA"/>
</dbReference>
<organism evidence="2 3">
    <name type="scientific">Cyphellophora attinorum</name>
    <dbReference type="NCBI Taxonomy" id="1664694"/>
    <lineage>
        <taxon>Eukaryota</taxon>
        <taxon>Fungi</taxon>
        <taxon>Dikarya</taxon>
        <taxon>Ascomycota</taxon>
        <taxon>Pezizomycotina</taxon>
        <taxon>Eurotiomycetes</taxon>
        <taxon>Chaetothyriomycetidae</taxon>
        <taxon>Chaetothyriales</taxon>
        <taxon>Cyphellophoraceae</taxon>
        <taxon>Cyphellophora</taxon>
    </lineage>
</organism>
<dbReference type="InterPro" id="IPR021833">
    <property type="entry name" value="DUF3425"/>
</dbReference>
<dbReference type="GeneID" id="28733579"/>
<protein>
    <submittedName>
        <fullName evidence="2">Uncharacterized protein</fullName>
    </submittedName>
</protein>
<dbReference type="Proteomes" id="UP000038010">
    <property type="component" value="Unassembled WGS sequence"/>
</dbReference>